<sequence>MKTVLFLVQKQLSSCTLLAGELEKSSSEGIQPVVRGTFTWSSTEMSEYSFEGIKGLHSEMGTLKTEQLQRSDLEQADVIVLISQAEESLTHLLKASEKKHVIIRASELSGRSMEDLEYMLHNDQTAEVIKDLQQKSVELAAKL</sequence>
<protein>
    <recommendedName>
        <fullName evidence="3">Phosphotyrosine protein phosphatase I domain-containing protein</fullName>
    </recommendedName>
</protein>
<dbReference type="Proteomes" id="UP001292084">
    <property type="component" value="Unassembled WGS sequence"/>
</dbReference>
<gene>
    <name evidence="1" type="ORF">UFB30_14255</name>
</gene>
<dbReference type="RefSeq" id="WP_322422359.1">
    <property type="nucleotide sequence ID" value="NZ_JAXQNN010000006.1"/>
</dbReference>
<evidence type="ECO:0008006" key="3">
    <source>
        <dbReference type="Google" id="ProtNLM"/>
    </source>
</evidence>
<reference evidence="1 2" key="1">
    <citation type="submission" date="2023-12" db="EMBL/GenBank/DDBJ databases">
        <title>Jeotgalibacillus haloalkaliphilus sp. nov., a novel salt-tolerant bacteria, isolated from the estuary of the Fenhe River into the Yellow River.</title>
        <authorList>
            <person name="Li Y."/>
        </authorList>
    </citation>
    <scope>NUCLEOTIDE SEQUENCE [LARGE SCALE GENOMIC DNA]</scope>
    <source>
        <strain evidence="1 2">HH7-29</strain>
    </source>
</reference>
<evidence type="ECO:0000313" key="2">
    <source>
        <dbReference type="Proteomes" id="UP001292084"/>
    </source>
</evidence>
<proteinExistence type="predicted"/>
<accession>A0ABU5KQ66</accession>
<name>A0ABU5KQ66_9BACL</name>
<dbReference type="EMBL" id="JAXQNN010000006">
    <property type="protein sequence ID" value="MDZ5713393.1"/>
    <property type="molecule type" value="Genomic_DNA"/>
</dbReference>
<comment type="caution">
    <text evidence="1">The sequence shown here is derived from an EMBL/GenBank/DDBJ whole genome shotgun (WGS) entry which is preliminary data.</text>
</comment>
<keyword evidence="2" id="KW-1185">Reference proteome</keyword>
<organism evidence="1 2">
    <name type="scientific">Jeotgalibacillus haloalkalitolerans</name>
    <dbReference type="NCBI Taxonomy" id="3104292"/>
    <lineage>
        <taxon>Bacteria</taxon>
        <taxon>Bacillati</taxon>
        <taxon>Bacillota</taxon>
        <taxon>Bacilli</taxon>
        <taxon>Bacillales</taxon>
        <taxon>Caryophanaceae</taxon>
        <taxon>Jeotgalibacillus</taxon>
    </lineage>
</organism>
<evidence type="ECO:0000313" key="1">
    <source>
        <dbReference type="EMBL" id="MDZ5713393.1"/>
    </source>
</evidence>